<organism evidence="2 3">
    <name type="scientific">Etheostoma spectabile</name>
    <name type="common">orangethroat darter</name>
    <dbReference type="NCBI Taxonomy" id="54343"/>
    <lineage>
        <taxon>Eukaryota</taxon>
        <taxon>Metazoa</taxon>
        <taxon>Chordata</taxon>
        <taxon>Craniata</taxon>
        <taxon>Vertebrata</taxon>
        <taxon>Euteleostomi</taxon>
        <taxon>Actinopterygii</taxon>
        <taxon>Neopterygii</taxon>
        <taxon>Teleostei</taxon>
        <taxon>Neoteleostei</taxon>
        <taxon>Acanthomorphata</taxon>
        <taxon>Eupercaria</taxon>
        <taxon>Perciformes</taxon>
        <taxon>Percoidei</taxon>
        <taxon>Percidae</taxon>
        <taxon>Etheostomatinae</taxon>
        <taxon>Etheostoma</taxon>
    </lineage>
</organism>
<dbReference type="AlphaFoldDB" id="A0A5J5DN65"/>
<proteinExistence type="predicted"/>
<dbReference type="Proteomes" id="UP000327493">
    <property type="component" value="Chromosome 2"/>
</dbReference>
<keyword evidence="3" id="KW-1185">Reference proteome</keyword>
<accession>A0A5J5DN65</accession>
<comment type="caution">
    <text evidence="2">The sequence shown here is derived from an EMBL/GenBank/DDBJ whole genome shotgun (WGS) entry which is preliminary data.</text>
</comment>
<gene>
    <name evidence="2" type="ORF">FQN60_012052</name>
</gene>
<evidence type="ECO:0000313" key="3">
    <source>
        <dbReference type="Proteomes" id="UP000327493"/>
    </source>
</evidence>
<feature type="region of interest" description="Disordered" evidence="1">
    <location>
        <begin position="74"/>
        <end position="94"/>
    </location>
</feature>
<reference evidence="2 3" key="1">
    <citation type="submission" date="2019-08" db="EMBL/GenBank/DDBJ databases">
        <title>A chromosome-level genome assembly, high-density linkage maps, and genome scans reveal the genomic architecture of hybrid incompatibilities underlying speciation via character displacement in darters (Percidae: Etheostominae).</title>
        <authorList>
            <person name="Moran R.L."/>
            <person name="Catchen J.M."/>
            <person name="Fuller R.C."/>
        </authorList>
    </citation>
    <scope>NUCLEOTIDE SEQUENCE [LARGE SCALE GENOMIC DNA]</scope>
    <source>
        <strain evidence="2">EspeVRDwgs_2016</strain>
        <tissue evidence="2">Muscle</tissue>
    </source>
</reference>
<sequence>NGGWAVFVSRTVRTASPHNRGAGLLISYGVLYTIKMIFIHLKLDDQEYTSCPVNLRFLHFFILLFPSNPSFPYSRSGSPAPTPLPFPTQNPSQEQIAQLPDTPTTPIWFQNSQLHQFSYPGSNLHQTTGPLIFLSIVPSHLLLQRLPLGNDFQTTDQSQLSSRRLSPKNPLIPPPACQREISDFSSGHAAPPATRPLILMPFVDTTLTPITILLPTLPSCAPVYRDEQQDHILLPQVLQSTTAAHSTGPYLQCLMGKWLFSALLTRLNPGRENK</sequence>
<name>A0A5J5DN65_9PERO</name>
<evidence type="ECO:0000256" key="1">
    <source>
        <dbReference type="SAM" id="MobiDB-lite"/>
    </source>
</evidence>
<dbReference type="EMBL" id="VOFY01000002">
    <property type="protein sequence ID" value="KAA8594917.1"/>
    <property type="molecule type" value="Genomic_DNA"/>
</dbReference>
<evidence type="ECO:0000313" key="2">
    <source>
        <dbReference type="EMBL" id="KAA8594917.1"/>
    </source>
</evidence>
<protein>
    <submittedName>
        <fullName evidence="2">Uncharacterized protein</fullName>
    </submittedName>
</protein>
<feature type="non-terminal residue" evidence="2">
    <location>
        <position position="1"/>
    </location>
</feature>